<comment type="caution">
    <text evidence="17">The sequence shown here is derived from an EMBL/GenBank/DDBJ whole genome shotgun (WGS) entry which is preliminary data.</text>
</comment>
<evidence type="ECO:0000256" key="15">
    <source>
        <dbReference type="PIRSR" id="PIRSR605511-2"/>
    </source>
</evidence>
<comment type="cofactor">
    <cofactor evidence="3">
        <name>Mn(2+)</name>
        <dbReference type="ChEBI" id="CHEBI:29035"/>
    </cofactor>
</comment>
<dbReference type="InterPro" id="IPR013658">
    <property type="entry name" value="SGL"/>
</dbReference>
<reference evidence="17" key="1">
    <citation type="submission" date="2021-03" db="EMBL/GenBank/DDBJ databases">
        <title>Antimicrobial resistance genes in bacteria isolated from Japanese honey, and their potential for conferring macrolide and lincosamide resistance in the American foulbrood pathogen Paenibacillus larvae.</title>
        <authorList>
            <person name="Okamoto M."/>
            <person name="Kumagai M."/>
            <person name="Kanamori H."/>
            <person name="Takamatsu D."/>
        </authorList>
    </citation>
    <scope>NUCLEOTIDE SEQUENCE</scope>
    <source>
        <strain evidence="17">J40TS1</strain>
    </source>
</reference>
<protein>
    <recommendedName>
        <fullName evidence="8">Regucalcin</fullName>
        <ecNumber evidence="7">3.1.1.17</ecNumber>
    </recommendedName>
    <alternativeName>
        <fullName evidence="13">Gluconolactonase</fullName>
    </alternativeName>
</protein>
<evidence type="ECO:0000256" key="2">
    <source>
        <dbReference type="ARBA" id="ARBA00001913"/>
    </source>
</evidence>
<keyword evidence="15" id="KW-0862">Zinc</keyword>
<feature type="binding site" evidence="15">
    <location>
        <position position="16"/>
    </location>
    <ligand>
        <name>a divalent metal cation</name>
        <dbReference type="ChEBI" id="CHEBI:60240"/>
    </ligand>
</feature>
<evidence type="ECO:0000256" key="3">
    <source>
        <dbReference type="ARBA" id="ARBA00001936"/>
    </source>
</evidence>
<dbReference type="PRINTS" id="PR01791">
    <property type="entry name" value="REGUCALCIN"/>
</dbReference>
<comment type="cofactor">
    <cofactor evidence="15">
        <name>Zn(2+)</name>
        <dbReference type="ChEBI" id="CHEBI:29105"/>
    </cofactor>
    <text evidence="15">Binds 1 divalent metal cation per subunit.</text>
</comment>
<feature type="active site" description="Proton donor/acceptor" evidence="14">
    <location>
        <position position="196"/>
    </location>
</feature>
<sequence length="291" mass="31968">MNHLKLVVPTVCQLGEGPQWLAESNQLLWVDIEAKEVHLFTPETNQHDTIPLPQRVGAVVPASNGSLLAALEDGIYVLERSGKLTLLAELEANHPHHRSNDGKVDAAGRLWIGTMPMKGSEWTGSLYSCDGTGLVTKHVGELGCSNGMDWSKDGRTMYFIDSPTRRVDAFDFDVERGTISNRRTVIEFDAALGVPDGMCTDAEGRLWVAHWGGYCVTCSDPVTGKELKRIELPVSQVTSCCFGGPNLSTLYITTARAWLSEERLKEEPLAGSVFSIEVEEKGKPNPLFLER</sequence>
<proteinExistence type="inferred from homology"/>
<dbReference type="Proteomes" id="UP000683139">
    <property type="component" value="Unassembled WGS sequence"/>
</dbReference>
<evidence type="ECO:0000256" key="12">
    <source>
        <dbReference type="ARBA" id="ARBA00022837"/>
    </source>
</evidence>
<dbReference type="GO" id="GO:0019853">
    <property type="term" value="P:L-ascorbic acid biosynthetic process"/>
    <property type="evidence" value="ECO:0007669"/>
    <property type="project" value="TreeGrafter"/>
</dbReference>
<dbReference type="InterPro" id="IPR005511">
    <property type="entry name" value="SMP-30"/>
</dbReference>
<evidence type="ECO:0000256" key="4">
    <source>
        <dbReference type="ARBA" id="ARBA00001946"/>
    </source>
</evidence>
<evidence type="ECO:0000313" key="17">
    <source>
        <dbReference type="EMBL" id="GIP18019.1"/>
    </source>
</evidence>
<dbReference type="GO" id="GO:0004341">
    <property type="term" value="F:gluconolactonase activity"/>
    <property type="evidence" value="ECO:0007669"/>
    <property type="project" value="UniProtKB-EC"/>
</dbReference>
<dbReference type="AlphaFoldDB" id="A0A919YTU4"/>
<evidence type="ECO:0000256" key="11">
    <source>
        <dbReference type="ARBA" id="ARBA00022801"/>
    </source>
</evidence>
<dbReference type="EC" id="3.1.1.17" evidence="7"/>
<comment type="similarity">
    <text evidence="6">Belongs to the SMP-30/CGR1 family.</text>
</comment>
<dbReference type="Gene3D" id="2.120.10.30">
    <property type="entry name" value="TolB, C-terminal domain"/>
    <property type="match status" value="1"/>
</dbReference>
<evidence type="ECO:0000256" key="5">
    <source>
        <dbReference type="ARBA" id="ARBA00004496"/>
    </source>
</evidence>
<evidence type="ECO:0000256" key="9">
    <source>
        <dbReference type="ARBA" id="ARBA00022490"/>
    </source>
</evidence>
<feature type="binding site" evidence="15">
    <location>
        <position position="100"/>
    </location>
    <ligand>
        <name>substrate</name>
    </ligand>
</feature>
<dbReference type="PANTHER" id="PTHR10907:SF47">
    <property type="entry name" value="REGUCALCIN"/>
    <property type="match status" value="1"/>
</dbReference>
<evidence type="ECO:0000256" key="7">
    <source>
        <dbReference type="ARBA" id="ARBA00013227"/>
    </source>
</evidence>
<evidence type="ECO:0000256" key="6">
    <source>
        <dbReference type="ARBA" id="ARBA00008853"/>
    </source>
</evidence>
<comment type="cofactor">
    <cofactor evidence="4">
        <name>Mg(2+)</name>
        <dbReference type="ChEBI" id="CHEBI:18420"/>
    </cofactor>
</comment>
<feature type="binding site" evidence="15">
    <location>
        <position position="98"/>
    </location>
    <ligand>
        <name>substrate</name>
    </ligand>
</feature>
<keyword evidence="9" id="KW-0963">Cytoplasm</keyword>
<organism evidence="17 18">
    <name type="scientific">Paenibacillus montaniterrae</name>
    <dbReference type="NCBI Taxonomy" id="429341"/>
    <lineage>
        <taxon>Bacteria</taxon>
        <taxon>Bacillati</taxon>
        <taxon>Bacillota</taxon>
        <taxon>Bacilli</taxon>
        <taxon>Bacillales</taxon>
        <taxon>Paenibacillaceae</taxon>
        <taxon>Paenibacillus</taxon>
    </lineage>
</organism>
<evidence type="ECO:0000256" key="8">
    <source>
        <dbReference type="ARBA" id="ARBA00016808"/>
    </source>
</evidence>
<keyword evidence="11" id="KW-0378">Hydrolase</keyword>
<keyword evidence="10 15" id="KW-0479">Metal-binding</keyword>
<comment type="subcellular location">
    <subcellularLocation>
        <location evidence="5">Cytoplasm</location>
    </subcellularLocation>
</comment>
<evidence type="ECO:0000256" key="10">
    <source>
        <dbReference type="ARBA" id="ARBA00022723"/>
    </source>
</evidence>
<keyword evidence="18" id="KW-1185">Reference proteome</keyword>
<comment type="catalytic activity">
    <reaction evidence="1">
        <text>D-glucono-1,5-lactone + H2O = D-gluconate + H(+)</text>
        <dbReference type="Rhea" id="RHEA:10440"/>
        <dbReference type="ChEBI" id="CHEBI:15377"/>
        <dbReference type="ChEBI" id="CHEBI:15378"/>
        <dbReference type="ChEBI" id="CHEBI:16217"/>
        <dbReference type="ChEBI" id="CHEBI:18391"/>
        <dbReference type="EC" id="3.1.1.17"/>
    </reaction>
</comment>
<gene>
    <name evidence="17" type="ORF">J40TS1_36610</name>
</gene>
<evidence type="ECO:0000313" key="18">
    <source>
        <dbReference type="Proteomes" id="UP000683139"/>
    </source>
</evidence>
<dbReference type="RefSeq" id="WP_213517961.1">
    <property type="nucleotide sequence ID" value="NZ_BOSE01000007.1"/>
</dbReference>
<feature type="binding site" evidence="15">
    <location>
        <position position="146"/>
    </location>
    <ligand>
        <name>a divalent metal cation</name>
        <dbReference type="ChEBI" id="CHEBI:60240"/>
    </ligand>
</feature>
<feature type="domain" description="SMP-30/Gluconolactonase/LRE-like region" evidence="16">
    <location>
        <begin position="14"/>
        <end position="256"/>
    </location>
</feature>
<evidence type="ECO:0000259" key="16">
    <source>
        <dbReference type="Pfam" id="PF08450"/>
    </source>
</evidence>
<evidence type="ECO:0000256" key="14">
    <source>
        <dbReference type="PIRSR" id="PIRSR605511-1"/>
    </source>
</evidence>
<feature type="binding site" evidence="15">
    <location>
        <position position="196"/>
    </location>
    <ligand>
        <name>a divalent metal cation</name>
        <dbReference type="ChEBI" id="CHEBI:60240"/>
    </ligand>
</feature>
<dbReference type="GO" id="GO:0005509">
    <property type="term" value="F:calcium ion binding"/>
    <property type="evidence" value="ECO:0007669"/>
    <property type="project" value="InterPro"/>
</dbReference>
<dbReference type="PRINTS" id="PR01790">
    <property type="entry name" value="SMP30FAMILY"/>
</dbReference>
<evidence type="ECO:0000256" key="13">
    <source>
        <dbReference type="ARBA" id="ARBA00032464"/>
    </source>
</evidence>
<dbReference type="PANTHER" id="PTHR10907">
    <property type="entry name" value="REGUCALCIN"/>
    <property type="match status" value="1"/>
</dbReference>
<dbReference type="InterPro" id="IPR011042">
    <property type="entry name" value="6-blade_b-propeller_TolB-like"/>
</dbReference>
<dbReference type="EMBL" id="BOSE01000007">
    <property type="protein sequence ID" value="GIP18019.1"/>
    <property type="molecule type" value="Genomic_DNA"/>
</dbReference>
<dbReference type="SUPFAM" id="SSF63829">
    <property type="entry name" value="Calcium-dependent phosphotriesterase"/>
    <property type="match status" value="1"/>
</dbReference>
<accession>A0A919YTU4</accession>
<name>A0A919YTU4_9BACL</name>
<keyword evidence="12" id="KW-0106">Calcium</keyword>
<dbReference type="InterPro" id="IPR008367">
    <property type="entry name" value="Regucalcin"/>
</dbReference>
<dbReference type="Pfam" id="PF08450">
    <property type="entry name" value="SGL"/>
    <property type="match status" value="1"/>
</dbReference>
<dbReference type="GO" id="GO:0005737">
    <property type="term" value="C:cytoplasm"/>
    <property type="evidence" value="ECO:0007669"/>
    <property type="project" value="UniProtKB-SubCell"/>
</dbReference>
<evidence type="ECO:0000256" key="1">
    <source>
        <dbReference type="ARBA" id="ARBA00001589"/>
    </source>
</evidence>
<comment type="cofactor">
    <cofactor evidence="2">
        <name>Ca(2+)</name>
        <dbReference type="ChEBI" id="CHEBI:29108"/>
    </cofactor>
</comment>
<dbReference type="GO" id="GO:0030234">
    <property type="term" value="F:enzyme regulator activity"/>
    <property type="evidence" value="ECO:0007669"/>
    <property type="project" value="InterPro"/>
</dbReference>